<evidence type="ECO:0000256" key="1">
    <source>
        <dbReference type="SAM" id="MobiDB-lite"/>
    </source>
</evidence>
<proteinExistence type="predicted"/>
<keyword evidence="4" id="KW-1185">Reference proteome</keyword>
<dbReference type="EMBL" id="BMFW01000045">
    <property type="protein sequence ID" value="GGI02367.1"/>
    <property type="molecule type" value="Genomic_DNA"/>
</dbReference>
<reference evidence="4" key="1">
    <citation type="journal article" date="2019" name="Int. J. Syst. Evol. Microbiol.">
        <title>The Global Catalogue of Microorganisms (GCM) 10K type strain sequencing project: providing services to taxonomists for standard genome sequencing and annotation.</title>
        <authorList>
            <consortium name="The Broad Institute Genomics Platform"/>
            <consortium name="The Broad Institute Genome Sequencing Center for Infectious Disease"/>
            <person name="Wu L."/>
            <person name="Ma J."/>
        </authorList>
    </citation>
    <scope>NUCLEOTIDE SEQUENCE [LARGE SCALE GENOMIC DNA]</scope>
    <source>
        <strain evidence="4">CGMCC 1.12778</strain>
    </source>
</reference>
<evidence type="ECO:0000313" key="3">
    <source>
        <dbReference type="EMBL" id="GGI02367.1"/>
    </source>
</evidence>
<feature type="domain" description="Phosphogluconate dehydrogenase NAD-binding putative C-terminal" evidence="2">
    <location>
        <begin position="94"/>
        <end position="162"/>
    </location>
</feature>
<organism evidence="3 4">
    <name type="scientific">Arthrobacter liuii</name>
    <dbReference type="NCBI Taxonomy" id="1476996"/>
    <lineage>
        <taxon>Bacteria</taxon>
        <taxon>Bacillati</taxon>
        <taxon>Actinomycetota</taxon>
        <taxon>Actinomycetes</taxon>
        <taxon>Micrococcales</taxon>
        <taxon>Micrococcaceae</taxon>
        <taxon>Arthrobacter</taxon>
    </lineage>
</organism>
<dbReference type="Gene3D" id="3.40.50.720">
    <property type="entry name" value="NAD(P)-binding Rossmann-like Domain"/>
    <property type="match status" value="1"/>
</dbReference>
<dbReference type="InterPro" id="IPR013328">
    <property type="entry name" value="6PGD_dom2"/>
</dbReference>
<evidence type="ECO:0000259" key="2">
    <source>
        <dbReference type="Pfam" id="PF09130"/>
    </source>
</evidence>
<evidence type="ECO:0000313" key="4">
    <source>
        <dbReference type="Proteomes" id="UP000643279"/>
    </source>
</evidence>
<comment type="caution">
    <text evidence="3">The sequence shown here is derived from an EMBL/GenBank/DDBJ whole genome shotgun (WGS) entry which is preliminary data.</text>
</comment>
<dbReference type="SUPFAM" id="SSF48179">
    <property type="entry name" value="6-phosphogluconate dehydrogenase C-terminal domain-like"/>
    <property type="match status" value="1"/>
</dbReference>
<dbReference type="RefSeq" id="WP_188573639.1">
    <property type="nucleotide sequence ID" value="NZ_BMFW01000045.1"/>
</dbReference>
<name>A0ABQ2B143_9MICC</name>
<dbReference type="Gene3D" id="1.10.1040.10">
    <property type="entry name" value="N-(1-d-carboxylethyl)-l-norvaline Dehydrogenase, domain 2"/>
    <property type="match status" value="1"/>
</dbReference>
<dbReference type="Proteomes" id="UP000643279">
    <property type="component" value="Unassembled WGS sequence"/>
</dbReference>
<accession>A0ABQ2B143</accession>
<dbReference type="Pfam" id="PF09130">
    <property type="entry name" value="DUF1932"/>
    <property type="match status" value="1"/>
</dbReference>
<sequence length="238" mass="24063">MPGPRGESAARADAAGIAYIDIAITGAVALNGVGTPLLYAGKPDSAVLDLLASVGAPVRVLPDSAPGDAVTVKLLRSVIMKGLEALATEALPAARAYGVLDQLYAVLGDVDQAPFTDLLKSMVATHPAHAVRRHAEVLEAAAQLESIGCPAGLTEQVAGKFAATADSVARTGGPENASIEASLDWLATSAVRASESAATQDRPCDQRSCGGIAPPETAPPPCSSDYGCSPDAAGYPRH</sequence>
<gene>
    <name evidence="3" type="ORF">GCM10007170_43950</name>
</gene>
<dbReference type="InterPro" id="IPR015814">
    <property type="entry name" value="Pgluconate_DH_NAD-bd_C"/>
</dbReference>
<dbReference type="InterPro" id="IPR008927">
    <property type="entry name" value="6-PGluconate_DH-like_C_sf"/>
</dbReference>
<feature type="region of interest" description="Disordered" evidence="1">
    <location>
        <begin position="194"/>
        <end position="238"/>
    </location>
</feature>
<protein>
    <recommendedName>
        <fullName evidence="2">Phosphogluconate dehydrogenase NAD-binding putative C-terminal domain-containing protein</fullName>
    </recommendedName>
</protein>